<dbReference type="Proteomes" id="UP000002729">
    <property type="component" value="Unassembled WGS sequence"/>
</dbReference>
<organism evidence="3">
    <name type="scientific">Aureococcus anophagefferens</name>
    <name type="common">Harmful bloom alga</name>
    <dbReference type="NCBI Taxonomy" id="44056"/>
    <lineage>
        <taxon>Eukaryota</taxon>
        <taxon>Sar</taxon>
        <taxon>Stramenopiles</taxon>
        <taxon>Ochrophyta</taxon>
        <taxon>Pelagophyceae</taxon>
        <taxon>Pelagomonadales</taxon>
        <taxon>Pelagomonadaceae</taxon>
        <taxon>Aureococcus</taxon>
    </lineage>
</organism>
<dbReference type="EMBL" id="GL833126">
    <property type="protein sequence ID" value="EGB08986.1"/>
    <property type="molecule type" value="Genomic_DNA"/>
</dbReference>
<feature type="region of interest" description="Disordered" evidence="1">
    <location>
        <begin position="206"/>
        <end position="240"/>
    </location>
</feature>
<dbReference type="AlphaFoldDB" id="F0Y6G0"/>
<accession>F0Y6G0</accession>
<reference evidence="2 3" key="1">
    <citation type="journal article" date="2011" name="Proc. Natl. Acad. Sci. U.S.A.">
        <title>Niche of harmful alga Aureococcus anophagefferens revealed through ecogenomics.</title>
        <authorList>
            <person name="Gobler C.J."/>
            <person name="Berry D.L."/>
            <person name="Dyhrman S.T."/>
            <person name="Wilhelm S.W."/>
            <person name="Salamov A."/>
            <person name="Lobanov A.V."/>
            <person name="Zhang Y."/>
            <person name="Collier J.L."/>
            <person name="Wurch L.L."/>
            <person name="Kustka A.B."/>
            <person name="Dill B.D."/>
            <person name="Shah M."/>
            <person name="VerBerkmoes N.C."/>
            <person name="Kuo A."/>
            <person name="Terry A."/>
            <person name="Pangilinan J."/>
            <person name="Lindquist E.A."/>
            <person name="Lucas S."/>
            <person name="Paulsen I.T."/>
            <person name="Hattenrath-Lehmann T.K."/>
            <person name="Talmage S.C."/>
            <person name="Walker E.A."/>
            <person name="Koch F."/>
            <person name="Burson A.M."/>
            <person name="Marcoval M.A."/>
            <person name="Tang Y.Z."/>
            <person name="Lecleir G.R."/>
            <person name="Coyne K.J."/>
            <person name="Berg G.M."/>
            <person name="Bertrand E.M."/>
            <person name="Saito M.A."/>
            <person name="Gladyshev V.N."/>
            <person name="Grigoriev I.V."/>
        </authorList>
    </citation>
    <scope>NUCLEOTIDE SEQUENCE [LARGE SCALE GENOMIC DNA]</scope>
    <source>
        <strain evidence="3">CCMP 1984</strain>
    </source>
</reference>
<dbReference type="KEGG" id="aaf:AURANDRAFT_63551"/>
<dbReference type="RefSeq" id="XP_009036115.1">
    <property type="nucleotide sequence ID" value="XM_009037867.1"/>
</dbReference>
<feature type="compositionally biased region" description="Acidic residues" evidence="1">
    <location>
        <begin position="499"/>
        <end position="520"/>
    </location>
</feature>
<proteinExistence type="predicted"/>
<dbReference type="GeneID" id="20224390"/>
<sequence length="847" mass="94829">MGDALLDAASVLGLPGGSAPLRMPELGPGARPRLHLAPRESAGVHFEWRASGAGGASPRGSLVVSGYVSAAAEKRAKAAGARPGAALLSVNGVILGDRDKGFIMQRMSSTLGVARQLGFGDFPEAEAAPALRHSTSQQTLKTAPASPLAPKPASASSAPRASNAGRYTSYQPPPLARPPVARQTNPYAAPSFEARRQNPYAATSFETRGAYPAPPRSFEGHAARPPEPAAKRALVAPADPYSTSSRRRRITHEFAARAVWPLLRDAAYRATVRWTRGRAAVAWQRRARGAAARRAAARRRRRRDAAAATRTQAWARRYLARAARYARAVAAAQRAARAWLAVAEAWRRRRALMRRWLGAVGDAQRLWRGAAARARAARVRRLREAMRRCLGLLSFGARFVALRRWRDETRRALALQRAARRWRAFLLDRAAFRAMVRRAALAAEVLRRSARQRRRRRAWDAWRTAYAEELRSDRIKAALAARAAAELLARLAAQKAMEVSEDEGIDAPSSEDTESVEEEPAWTPPDRTCVRCGHRGPGSGFALSDDVCLACFGEEAARLARLREAEARRARAQLRLQAWWRRVLCEVAFRRRLAARRRWREEERRWRAATVVAAAARARRAASRFRARRRAAARIQAPWRGKLGRDAFERMLDEAMVEITKIADASFAELADWPPKPERLPNGDWKRPAWMEDIRDDTEDVYEQLLLLALKKPPPPPKPPPEPDDPVYDGEDEAACAFLKFMLKQTPPPPYCMEDPKAHLRNLAKNLPRRKLDLGQPPEPPIEWDYAPGDPRRDESYEAEAKRRAPPPPPPPTKVDLFLEQWYKDHPECPRIDFDFKDDWADPKFGR</sequence>
<feature type="region of interest" description="Disordered" evidence="1">
    <location>
        <begin position="709"/>
        <end position="730"/>
    </location>
</feature>
<protein>
    <submittedName>
        <fullName evidence="2">Uncharacterized protein</fullName>
    </submittedName>
</protein>
<feature type="compositionally biased region" description="Low complexity" evidence="1">
    <location>
        <begin position="143"/>
        <end position="164"/>
    </location>
</feature>
<dbReference type="SMART" id="SM00015">
    <property type="entry name" value="IQ"/>
    <property type="match status" value="4"/>
</dbReference>
<keyword evidence="3" id="KW-1185">Reference proteome</keyword>
<dbReference type="InterPro" id="IPR000048">
    <property type="entry name" value="IQ_motif_EF-hand-BS"/>
</dbReference>
<feature type="region of interest" description="Disordered" evidence="1">
    <location>
        <begin position="765"/>
        <end position="819"/>
    </location>
</feature>
<dbReference type="PROSITE" id="PS50096">
    <property type="entry name" value="IQ"/>
    <property type="match status" value="2"/>
</dbReference>
<evidence type="ECO:0000313" key="2">
    <source>
        <dbReference type="EMBL" id="EGB08986.1"/>
    </source>
</evidence>
<evidence type="ECO:0000256" key="1">
    <source>
        <dbReference type="SAM" id="MobiDB-lite"/>
    </source>
</evidence>
<feature type="region of interest" description="Disordered" evidence="1">
    <location>
        <begin position="499"/>
        <end position="523"/>
    </location>
</feature>
<feature type="region of interest" description="Disordered" evidence="1">
    <location>
        <begin position="129"/>
        <end position="184"/>
    </location>
</feature>
<feature type="compositionally biased region" description="Basic and acidic residues" evidence="1">
    <location>
        <begin position="790"/>
        <end position="803"/>
    </location>
</feature>
<gene>
    <name evidence="2" type="ORF">AURANDRAFT_63551</name>
</gene>
<name>F0Y6G0_AURAN</name>
<evidence type="ECO:0000313" key="3">
    <source>
        <dbReference type="Proteomes" id="UP000002729"/>
    </source>
</evidence>
<dbReference type="InParanoid" id="F0Y6G0"/>